<protein>
    <recommendedName>
        <fullName evidence="3">DUF707 domain-containing protein</fullName>
    </recommendedName>
</protein>
<proteinExistence type="predicted"/>
<organism evidence="1 2">
    <name type="scientific">Rhodoblastus acidophilus</name>
    <name type="common">Rhodopseudomonas acidophila</name>
    <dbReference type="NCBI Taxonomy" id="1074"/>
    <lineage>
        <taxon>Bacteria</taxon>
        <taxon>Pseudomonadati</taxon>
        <taxon>Pseudomonadota</taxon>
        <taxon>Alphaproteobacteria</taxon>
        <taxon>Hyphomicrobiales</taxon>
        <taxon>Rhodoblastaceae</taxon>
        <taxon>Rhodoblastus</taxon>
    </lineage>
</organism>
<dbReference type="RefSeq" id="WP_088520198.1">
    <property type="nucleotide sequence ID" value="NZ_FYDG01000003.1"/>
</dbReference>
<name>A0A212R8E8_RHOAC</name>
<dbReference type="OrthoDB" id="7810870at2"/>
<dbReference type="AlphaFoldDB" id="A0A212R8E8"/>
<reference evidence="2" key="1">
    <citation type="submission" date="2017-06" db="EMBL/GenBank/DDBJ databases">
        <authorList>
            <person name="Varghese N."/>
            <person name="Submissions S."/>
        </authorList>
    </citation>
    <scope>NUCLEOTIDE SEQUENCE [LARGE SCALE GENOMIC DNA]</scope>
    <source>
        <strain evidence="2">DSM 137</strain>
    </source>
</reference>
<accession>A0A212R8E8</accession>
<evidence type="ECO:0008006" key="3">
    <source>
        <dbReference type="Google" id="ProtNLM"/>
    </source>
</evidence>
<dbReference type="EMBL" id="FYDG01000003">
    <property type="protein sequence ID" value="SNB68451.1"/>
    <property type="molecule type" value="Genomic_DNA"/>
</dbReference>
<gene>
    <name evidence="1" type="ORF">SAMN06265338_10367</name>
</gene>
<keyword evidence="2" id="KW-1185">Reference proteome</keyword>
<evidence type="ECO:0000313" key="2">
    <source>
        <dbReference type="Proteomes" id="UP000198418"/>
    </source>
</evidence>
<dbReference type="Proteomes" id="UP000198418">
    <property type="component" value="Unassembled WGS sequence"/>
</dbReference>
<evidence type="ECO:0000313" key="1">
    <source>
        <dbReference type="EMBL" id="SNB68451.1"/>
    </source>
</evidence>
<sequence length="256" mass="28882">MIGSNSQQITVERLPAQRRRNLLILRAGDSPRPSFFFSLPDPRSFDIFVSYYAGPANNDILATQAEGVFTGGLSKFHSVHEMARVYPDIADYEHIMIADDDLEFRFSLDDFFAFCGAQGFDLAQASLTRDSHVSFALTWNHPGHSFRRTNFVEVMAPCFSRRYFGKMLHSFTYSISSWGLDVYWGHHLGDEYVAAIVDAFEMRHTHPFDPNGEFYNYLRAIGVDHNRELQAILAHLGIARYVPQALTSAPASGTAA</sequence>